<evidence type="ECO:0000259" key="7">
    <source>
        <dbReference type="Pfam" id="PF08281"/>
    </source>
</evidence>
<evidence type="ECO:0000256" key="3">
    <source>
        <dbReference type="ARBA" id="ARBA00023082"/>
    </source>
</evidence>
<proteinExistence type="inferred from homology"/>
<name>A0ABP8UMC9_9ACTN</name>
<dbReference type="EMBL" id="BAABHK010000015">
    <property type="protein sequence ID" value="GAA4635184.1"/>
    <property type="molecule type" value="Genomic_DNA"/>
</dbReference>
<dbReference type="Gene3D" id="1.10.1740.10">
    <property type="match status" value="1"/>
</dbReference>
<dbReference type="InterPro" id="IPR007627">
    <property type="entry name" value="RNA_pol_sigma70_r2"/>
</dbReference>
<dbReference type="PANTHER" id="PTHR43133">
    <property type="entry name" value="RNA POLYMERASE ECF-TYPE SIGMA FACTO"/>
    <property type="match status" value="1"/>
</dbReference>
<evidence type="ECO:0000256" key="1">
    <source>
        <dbReference type="ARBA" id="ARBA00010641"/>
    </source>
</evidence>
<dbReference type="PANTHER" id="PTHR43133:SF50">
    <property type="entry name" value="ECF RNA POLYMERASE SIGMA FACTOR SIGM"/>
    <property type="match status" value="1"/>
</dbReference>
<evidence type="ECO:0000256" key="5">
    <source>
        <dbReference type="ARBA" id="ARBA00023163"/>
    </source>
</evidence>
<dbReference type="InterPro" id="IPR013249">
    <property type="entry name" value="RNA_pol_sigma70_r4_t2"/>
</dbReference>
<comment type="similarity">
    <text evidence="1">Belongs to the sigma-70 factor family. ECF subfamily.</text>
</comment>
<dbReference type="Gene3D" id="1.10.10.10">
    <property type="entry name" value="Winged helix-like DNA-binding domain superfamily/Winged helix DNA-binding domain"/>
    <property type="match status" value="1"/>
</dbReference>
<keyword evidence="4" id="KW-0238">DNA-binding</keyword>
<comment type="caution">
    <text evidence="8">The sequence shown here is derived from an EMBL/GenBank/DDBJ whole genome shotgun (WGS) entry which is preliminary data.</text>
</comment>
<dbReference type="Proteomes" id="UP001501442">
    <property type="component" value="Unassembled WGS sequence"/>
</dbReference>
<evidence type="ECO:0000313" key="8">
    <source>
        <dbReference type="EMBL" id="GAA4635184.1"/>
    </source>
</evidence>
<dbReference type="NCBIfam" id="TIGR02937">
    <property type="entry name" value="sigma70-ECF"/>
    <property type="match status" value="1"/>
</dbReference>
<gene>
    <name evidence="8" type="ORF">GCM10023196_079660</name>
</gene>
<protein>
    <submittedName>
        <fullName evidence="8">SigE family RNA polymerase sigma factor</fullName>
    </submittedName>
</protein>
<dbReference type="InterPro" id="IPR013325">
    <property type="entry name" value="RNA_pol_sigma_r2"/>
</dbReference>
<evidence type="ECO:0000313" key="9">
    <source>
        <dbReference type="Proteomes" id="UP001501442"/>
    </source>
</evidence>
<dbReference type="SUPFAM" id="SSF88659">
    <property type="entry name" value="Sigma3 and sigma4 domains of RNA polymerase sigma factors"/>
    <property type="match status" value="1"/>
</dbReference>
<keyword evidence="3" id="KW-0731">Sigma factor</keyword>
<keyword evidence="5" id="KW-0804">Transcription</keyword>
<accession>A0ABP8UMC9</accession>
<dbReference type="InterPro" id="IPR014284">
    <property type="entry name" value="RNA_pol_sigma-70_dom"/>
</dbReference>
<keyword evidence="2" id="KW-0805">Transcription regulation</keyword>
<dbReference type="InterPro" id="IPR039425">
    <property type="entry name" value="RNA_pol_sigma-70-like"/>
</dbReference>
<evidence type="ECO:0000256" key="2">
    <source>
        <dbReference type="ARBA" id="ARBA00023015"/>
    </source>
</evidence>
<keyword evidence="9" id="KW-1185">Reference proteome</keyword>
<evidence type="ECO:0000256" key="4">
    <source>
        <dbReference type="ARBA" id="ARBA00023125"/>
    </source>
</evidence>
<dbReference type="InterPro" id="IPR013324">
    <property type="entry name" value="RNA_pol_sigma_r3/r4-like"/>
</dbReference>
<feature type="domain" description="RNA polymerase sigma factor 70 region 4 type 2" evidence="7">
    <location>
        <begin position="117"/>
        <end position="162"/>
    </location>
</feature>
<dbReference type="InterPro" id="IPR036388">
    <property type="entry name" value="WH-like_DNA-bd_sf"/>
</dbReference>
<evidence type="ECO:0000259" key="6">
    <source>
        <dbReference type="Pfam" id="PF04542"/>
    </source>
</evidence>
<dbReference type="SUPFAM" id="SSF88946">
    <property type="entry name" value="Sigma2 domain of RNA polymerase sigma factors"/>
    <property type="match status" value="1"/>
</dbReference>
<reference evidence="9" key="1">
    <citation type="journal article" date="2019" name="Int. J. Syst. Evol. Microbiol.">
        <title>The Global Catalogue of Microorganisms (GCM) 10K type strain sequencing project: providing services to taxonomists for standard genome sequencing and annotation.</title>
        <authorList>
            <consortium name="The Broad Institute Genomics Platform"/>
            <consortium name="The Broad Institute Genome Sequencing Center for Infectious Disease"/>
            <person name="Wu L."/>
            <person name="Ma J."/>
        </authorList>
    </citation>
    <scope>NUCLEOTIDE SEQUENCE [LARGE SCALE GENOMIC DNA]</scope>
    <source>
        <strain evidence="9">JCM 17939</strain>
    </source>
</reference>
<dbReference type="CDD" id="cd06171">
    <property type="entry name" value="Sigma70_r4"/>
    <property type="match status" value="1"/>
</dbReference>
<dbReference type="Pfam" id="PF04542">
    <property type="entry name" value="Sigma70_r2"/>
    <property type="match status" value="1"/>
</dbReference>
<dbReference type="Pfam" id="PF08281">
    <property type="entry name" value="Sigma70_r4_2"/>
    <property type="match status" value="1"/>
</dbReference>
<organism evidence="8 9">
    <name type="scientific">Actinoallomurus vinaceus</name>
    <dbReference type="NCBI Taxonomy" id="1080074"/>
    <lineage>
        <taxon>Bacteria</taxon>
        <taxon>Bacillati</taxon>
        <taxon>Actinomycetota</taxon>
        <taxon>Actinomycetes</taxon>
        <taxon>Streptosporangiales</taxon>
        <taxon>Thermomonosporaceae</taxon>
        <taxon>Actinoallomurus</taxon>
    </lineage>
</organism>
<feature type="domain" description="RNA polymerase sigma-70 region 2" evidence="6">
    <location>
        <begin position="18"/>
        <end position="81"/>
    </location>
</feature>
<sequence length="176" mass="19922">MLSAGRPWDAQVTSFFLANHHQLRRYLIAQGCAPCDSDDIVQDAFLIVRERWETVSGYAKPKAYLYKVALRLWQRQAAKQALRRYRGDPEPRLAGLPDPRDTAATVEVNDTLIRWFRQLPVQQRKVAALRLIGGLSEVETAKILDLSLGTVKSQLNAARKRLRQLKDQDDPAKGGT</sequence>